<dbReference type="EMBL" id="VSSQ01056822">
    <property type="protein sequence ID" value="MPN10657.1"/>
    <property type="molecule type" value="Genomic_DNA"/>
</dbReference>
<accession>A0A645F8V2</accession>
<evidence type="ECO:0000313" key="1">
    <source>
        <dbReference type="EMBL" id="MPN10657.1"/>
    </source>
</evidence>
<sequence>MCAKGIYRDFFANKIACATNRAIFQYIETHIHFRITAIRCNNWHDIQTCSNHFDHSTIKGRGKIDIACNQREQVLWTTLYRADIIQFNFAQVTQVLCQFRQGHQTGITLVTQIRHCCGRIFFQLLCATACNDTCTDHGSQERFLPKFWEYFHCYFS</sequence>
<name>A0A645F8V2_9ZZZZ</name>
<proteinExistence type="predicted"/>
<protein>
    <submittedName>
        <fullName evidence="1">Uncharacterized protein</fullName>
    </submittedName>
</protein>
<reference evidence="1" key="1">
    <citation type="submission" date="2019-08" db="EMBL/GenBank/DDBJ databases">
        <authorList>
            <person name="Kucharzyk K."/>
            <person name="Murdoch R.W."/>
            <person name="Higgins S."/>
            <person name="Loffler F."/>
        </authorList>
    </citation>
    <scope>NUCLEOTIDE SEQUENCE</scope>
</reference>
<dbReference type="AlphaFoldDB" id="A0A645F8V2"/>
<gene>
    <name evidence="1" type="ORF">SDC9_157952</name>
</gene>
<comment type="caution">
    <text evidence="1">The sequence shown here is derived from an EMBL/GenBank/DDBJ whole genome shotgun (WGS) entry which is preliminary data.</text>
</comment>
<organism evidence="1">
    <name type="scientific">bioreactor metagenome</name>
    <dbReference type="NCBI Taxonomy" id="1076179"/>
    <lineage>
        <taxon>unclassified sequences</taxon>
        <taxon>metagenomes</taxon>
        <taxon>ecological metagenomes</taxon>
    </lineage>
</organism>